<gene>
    <name evidence="3" type="ORF">QBC35DRAFT_452281</name>
</gene>
<organism evidence="3 4">
    <name type="scientific">Podospora australis</name>
    <dbReference type="NCBI Taxonomy" id="1536484"/>
    <lineage>
        <taxon>Eukaryota</taxon>
        <taxon>Fungi</taxon>
        <taxon>Dikarya</taxon>
        <taxon>Ascomycota</taxon>
        <taxon>Pezizomycotina</taxon>
        <taxon>Sordariomycetes</taxon>
        <taxon>Sordariomycetidae</taxon>
        <taxon>Sordariales</taxon>
        <taxon>Podosporaceae</taxon>
        <taxon>Podospora</taxon>
    </lineage>
</organism>
<comment type="caution">
    <text evidence="3">The sequence shown here is derived from an EMBL/GenBank/DDBJ whole genome shotgun (WGS) entry which is preliminary data.</text>
</comment>
<dbReference type="SUPFAM" id="SSF89372">
    <property type="entry name" value="Fucose-specific lectin"/>
    <property type="match status" value="1"/>
</dbReference>
<evidence type="ECO:0000313" key="4">
    <source>
        <dbReference type="Proteomes" id="UP001302126"/>
    </source>
</evidence>
<keyword evidence="2" id="KW-0812">Transmembrane</keyword>
<proteinExistence type="predicted"/>
<keyword evidence="4" id="KW-1185">Reference proteome</keyword>
<dbReference type="AlphaFoldDB" id="A0AAN7AIZ8"/>
<dbReference type="Gene3D" id="2.120.10.70">
    <property type="entry name" value="Fucose-specific lectin"/>
    <property type="match status" value="1"/>
</dbReference>
<sequence>MNEQSMPLNPDQNQVPSSPYHDNPAYMDGLEVDQRYSHLSPAFGHDGLQVDNRDRDVRDGLHVDHAGAYAPKADQPVVKYEPETQHPPVAFPPAYDPPKKSMSRNKKLIIAAVVALVILGVVLGATLGVVLPKKGSSSTEEAQDSPPSPTQTPADSVGVGSNDILDKSNIAAFSSIDHYKNTINGIFFQDPDGALMMSMWNSSTNVWNVTNISEELSAIGDPISLKKGSSIAVDFPDDPLVTIWGTFFNVRFVNAGNKLQYAHQFWRKERGWVPWSVKTNDFFGGNTPAVTEGSPISSVFTGCTSGCRNGSLILYQDQKQTAVALYDTYGVPKWDRDNIGSWFDNSRLIPNQAGSMAVIKYTPADSNATGPAGLRAYIDVSGQLLEWYWLGTRNMNGSNSWNEGGRWPLSDPGVPYTPPRISGTSFTTPKKIKGVLPRESILLALLYNNGTIVMRWREDSAGSWTTGFPQVANVSALAVTSTMRAYCIRNGKAQEYSMNPEQPDKWDLIGDINVTQRKVSA</sequence>
<dbReference type="EMBL" id="MU864403">
    <property type="protein sequence ID" value="KAK4187390.1"/>
    <property type="molecule type" value="Genomic_DNA"/>
</dbReference>
<keyword evidence="2" id="KW-1133">Transmembrane helix</keyword>
<evidence type="ECO:0000256" key="2">
    <source>
        <dbReference type="SAM" id="Phobius"/>
    </source>
</evidence>
<feature type="region of interest" description="Disordered" evidence="1">
    <location>
        <begin position="136"/>
        <end position="159"/>
    </location>
</feature>
<feature type="region of interest" description="Disordered" evidence="1">
    <location>
        <begin position="1"/>
        <end position="27"/>
    </location>
</feature>
<evidence type="ECO:0000313" key="3">
    <source>
        <dbReference type="EMBL" id="KAK4187390.1"/>
    </source>
</evidence>
<reference evidence="3" key="2">
    <citation type="submission" date="2023-05" db="EMBL/GenBank/DDBJ databases">
        <authorList>
            <consortium name="Lawrence Berkeley National Laboratory"/>
            <person name="Steindorff A."/>
            <person name="Hensen N."/>
            <person name="Bonometti L."/>
            <person name="Westerberg I."/>
            <person name="Brannstrom I.O."/>
            <person name="Guillou S."/>
            <person name="Cros-Aarteil S."/>
            <person name="Calhoun S."/>
            <person name="Haridas S."/>
            <person name="Kuo A."/>
            <person name="Mondo S."/>
            <person name="Pangilinan J."/>
            <person name="Riley R."/>
            <person name="Labutti K."/>
            <person name="Andreopoulos B."/>
            <person name="Lipzen A."/>
            <person name="Chen C."/>
            <person name="Yanf M."/>
            <person name="Daum C."/>
            <person name="Ng V."/>
            <person name="Clum A."/>
            <person name="Ohm R."/>
            <person name="Martin F."/>
            <person name="Silar P."/>
            <person name="Natvig D."/>
            <person name="Lalanne C."/>
            <person name="Gautier V."/>
            <person name="Ament-Velasquez S.L."/>
            <person name="Kruys A."/>
            <person name="Hutchinson M.I."/>
            <person name="Powell A.J."/>
            <person name="Barry K."/>
            <person name="Miller A.N."/>
            <person name="Grigoriev I.V."/>
            <person name="Debuchy R."/>
            <person name="Gladieux P."/>
            <person name="Thoren M.H."/>
            <person name="Johannesson H."/>
        </authorList>
    </citation>
    <scope>NUCLEOTIDE SEQUENCE</scope>
    <source>
        <strain evidence="3">PSN309</strain>
    </source>
</reference>
<name>A0AAN7AIZ8_9PEZI</name>
<reference evidence="3" key="1">
    <citation type="journal article" date="2023" name="Mol. Phylogenet. Evol.">
        <title>Genome-scale phylogeny and comparative genomics of the fungal order Sordariales.</title>
        <authorList>
            <person name="Hensen N."/>
            <person name="Bonometti L."/>
            <person name="Westerberg I."/>
            <person name="Brannstrom I.O."/>
            <person name="Guillou S."/>
            <person name="Cros-Aarteil S."/>
            <person name="Calhoun S."/>
            <person name="Haridas S."/>
            <person name="Kuo A."/>
            <person name="Mondo S."/>
            <person name="Pangilinan J."/>
            <person name="Riley R."/>
            <person name="LaButti K."/>
            <person name="Andreopoulos B."/>
            <person name="Lipzen A."/>
            <person name="Chen C."/>
            <person name="Yan M."/>
            <person name="Daum C."/>
            <person name="Ng V."/>
            <person name="Clum A."/>
            <person name="Steindorff A."/>
            <person name="Ohm R.A."/>
            <person name="Martin F."/>
            <person name="Silar P."/>
            <person name="Natvig D.O."/>
            <person name="Lalanne C."/>
            <person name="Gautier V."/>
            <person name="Ament-Velasquez S.L."/>
            <person name="Kruys A."/>
            <person name="Hutchinson M.I."/>
            <person name="Powell A.J."/>
            <person name="Barry K."/>
            <person name="Miller A.N."/>
            <person name="Grigoriev I.V."/>
            <person name="Debuchy R."/>
            <person name="Gladieux P."/>
            <person name="Hiltunen Thoren M."/>
            <person name="Johannesson H."/>
        </authorList>
    </citation>
    <scope>NUCLEOTIDE SEQUENCE</scope>
    <source>
        <strain evidence="3">PSN309</strain>
    </source>
</reference>
<keyword evidence="2" id="KW-0472">Membrane</keyword>
<feature type="transmembrane region" description="Helical" evidence="2">
    <location>
        <begin position="108"/>
        <end position="131"/>
    </location>
</feature>
<dbReference type="Proteomes" id="UP001302126">
    <property type="component" value="Unassembled WGS sequence"/>
</dbReference>
<evidence type="ECO:0000256" key="1">
    <source>
        <dbReference type="SAM" id="MobiDB-lite"/>
    </source>
</evidence>
<protein>
    <recommendedName>
        <fullName evidence="5">Fucose-specific lectin</fullName>
    </recommendedName>
</protein>
<evidence type="ECO:0008006" key="5">
    <source>
        <dbReference type="Google" id="ProtNLM"/>
    </source>
</evidence>
<feature type="compositionally biased region" description="Polar residues" evidence="1">
    <location>
        <begin position="1"/>
        <end position="17"/>
    </location>
</feature>
<accession>A0AAN7AIZ8</accession>